<name>A0A0A9F474_ARUDO</name>
<dbReference type="AlphaFoldDB" id="A0A0A9F474"/>
<reference evidence="2" key="2">
    <citation type="journal article" date="2015" name="Data Brief">
        <title>Shoot transcriptome of the giant reed, Arundo donax.</title>
        <authorList>
            <person name="Barrero R.A."/>
            <person name="Guerrero F.D."/>
            <person name="Moolhuijzen P."/>
            <person name="Goolsby J.A."/>
            <person name="Tidwell J."/>
            <person name="Bellgard S.E."/>
            <person name="Bellgard M.I."/>
        </authorList>
    </citation>
    <scope>NUCLEOTIDE SEQUENCE</scope>
    <source>
        <tissue evidence="2">Shoot tissue taken approximately 20 cm above the soil surface</tissue>
    </source>
</reference>
<sequence length="50" mass="5345">MLAMLRTVKASPGCRPRVTDGQTRESAQANTMYRGVWPALSGSNSSGFLS</sequence>
<protein>
    <submittedName>
        <fullName evidence="2">Uncharacterized protein</fullName>
    </submittedName>
</protein>
<accession>A0A0A9F474</accession>
<organism evidence="2">
    <name type="scientific">Arundo donax</name>
    <name type="common">Giant reed</name>
    <name type="synonym">Donax arundinaceus</name>
    <dbReference type="NCBI Taxonomy" id="35708"/>
    <lineage>
        <taxon>Eukaryota</taxon>
        <taxon>Viridiplantae</taxon>
        <taxon>Streptophyta</taxon>
        <taxon>Embryophyta</taxon>
        <taxon>Tracheophyta</taxon>
        <taxon>Spermatophyta</taxon>
        <taxon>Magnoliopsida</taxon>
        <taxon>Liliopsida</taxon>
        <taxon>Poales</taxon>
        <taxon>Poaceae</taxon>
        <taxon>PACMAD clade</taxon>
        <taxon>Arundinoideae</taxon>
        <taxon>Arundineae</taxon>
        <taxon>Arundo</taxon>
    </lineage>
</organism>
<dbReference type="EMBL" id="GBRH01190051">
    <property type="protein sequence ID" value="JAE07845.1"/>
    <property type="molecule type" value="Transcribed_RNA"/>
</dbReference>
<feature type="region of interest" description="Disordered" evidence="1">
    <location>
        <begin position="1"/>
        <end position="30"/>
    </location>
</feature>
<proteinExistence type="predicted"/>
<reference evidence="2" key="1">
    <citation type="submission" date="2014-09" db="EMBL/GenBank/DDBJ databases">
        <authorList>
            <person name="Magalhaes I.L.F."/>
            <person name="Oliveira U."/>
            <person name="Santos F.R."/>
            <person name="Vidigal T.H.D.A."/>
            <person name="Brescovit A.D."/>
            <person name="Santos A.J."/>
        </authorList>
    </citation>
    <scope>NUCLEOTIDE SEQUENCE</scope>
    <source>
        <tissue evidence="2">Shoot tissue taken approximately 20 cm above the soil surface</tissue>
    </source>
</reference>
<feature type="compositionally biased region" description="Polar residues" evidence="1">
    <location>
        <begin position="20"/>
        <end position="30"/>
    </location>
</feature>
<evidence type="ECO:0000313" key="2">
    <source>
        <dbReference type="EMBL" id="JAE07845.1"/>
    </source>
</evidence>
<evidence type="ECO:0000256" key="1">
    <source>
        <dbReference type="SAM" id="MobiDB-lite"/>
    </source>
</evidence>